<gene>
    <name evidence="8" type="ORF">AXG93_1219s1020</name>
</gene>
<keyword evidence="6" id="KW-1133">Transmembrane helix</keyword>
<dbReference type="Pfam" id="PF00085">
    <property type="entry name" value="Thioredoxin"/>
    <property type="match status" value="1"/>
</dbReference>
<dbReference type="GO" id="GO:0005783">
    <property type="term" value="C:endoplasmic reticulum"/>
    <property type="evidence" value="ECO:0007669"/>
    <property type="project" value="TreeGrafter"/>
</dbReference>
<dbReference type="PROSITE" id="PS51352">
    <property type="entry name" value="THIOREDOXIN_2"/>
    <property type="match status" value="1"/>
</dbReference>
<dbReference type="GO" id="GO:0034976">
    <property type="term" value="P:response to endoplasmic reticulum stress"/>
    <property type="evidence" value="ECO:0007669"/>
    <property type="project" value="TreeGrafter"/>
</dbReference>
<dbReference type="PANTHER" id="PTHR18929">
    <property type="entry name" value="PROTEIN DISULFIDE ISOMERASE"/>
    <property type="match status" value="1"/>
</dbReference>
<evidence type="ECO:0000256" key="2">
    <source>
        <dbReference type="ARBA" id="ARBA00022729"/>
    </source>
</evidence>
<evidence type="ECO:0000313" key="8">
    <source>
        <dbReference type="EMBL" id="OAE20203.1"/>
    </source>
</evidence>
<accession>A0A176VIG9</accession>
<dbReference type="NCBIfam" id="TIGR01126">
    <property type="entry name" value="pdi_dom"/>
    <property type="match status" value="1"/>
</dbReference>
<dbReference type="PRINTS" id="PR00421">
    <property type="entry name" value="THIOREDOXIN"/>
</dbReference>
<evidence type="ECO:0000256" key="6">
    <source>
        <dbReference type="SAM" id="Phobius"/>
    </source>
</evidence>
<evidence type="ECO:0000256" key="1">
    <source>
        <dbReference type="ARBA" id="ARBA00006347"/>
    </source>
</evidence>
<comment type="similarity">
    <text evidence="1">Belongs to the protein disulfide isomerase family.</text>
</comment>
<reference evidence="8" key="1">
    <citation type="submission" date="2016-03" db="EMBL/GenBank/DDBJ databases">
        <title>Mechanisms controlling the formation of the plant cell surface in tip-growing cells are functionally conserved among land plants.</title>
        <authorList>
            <person name="Honkanen S."/>
            <person name="Jones V.A."/>
            <person name="Morieri G."/>
            <person name="Champion C."/>
            <person name="Hetherington A.J."/>
            <person name="Kelly S."/>
            <person name="Saint-Marcoux D."/>
            <person name="Proust H."/>
            <person name="Prescott H."/>
            <person name="Dolan L."/>
        </authorList>
    </citation>
    <scope>NUCLEOTIDE SEQUENCE [LARGE SCALE GENOMIC DNA]</scope>
    <source>
        <tissue evidence="8">Whole gametophyte</tissue>
    </source>
</reference>
<evidence type="ECO:0000256" key="3">
    <source>
        <dbReference type="ARBA" id="ARBA00023157"/>
    </source>
</evidence>
<evidence type="ECO:0000256" key="5">
    <source>
        <dbReference type="SAM" id="MobiDB-lite"/>
    </source>
</evidence>
<evidence type="ECO:0000259" key="7">
    <source>
        <dbReference type="PROSITE" id="PS51352"/>
    </source>
</evidence>
<organism evidence="8 9">
    <name type="scientific">Marchantia polymorpha subsp. ruderalis</name>
    <dbReference type="NCBI Taxonomy" id="1480154"/>
    <lineage>
        <taxon>Eukaryota</taxon>
        <taxon>Viridiplantae</taxon>
        <taxon>Streptophyta</taxon>
        <taxon>Embryophyta</taxon>
        <taxon>Marchantiophyta</taxon>
        <taxon>Marchantiopsida</taxon>
        <taxon>Marchantiidae</taxon>
        <taxon>Marchantiales</taxon>
        <taxon>Marchantiaceae</taxon>
        <taxon>Marchantia</taxon>
    </lineage>
</organism>
<dbReference type="SUPFAM" id="SSF52833">
    <property type="entry name" value="Thioredoxin-like"/>
    <property type="match status" value="3"/>
</dbReference>
<dbReference type="InterPro" id="IPR036249">
    <property type="entry name" value="Thioredoxin-like_sf"/>
</dbReference>
<feature type="compositionally biased region" description="Basic and acidic residues" evidence="5">
    <location>
        <begin position="413"/>
        <end position="431"/>
    </location>
</feature>
<protein>
    <recommendedName>
        <fullName evidence="7">Thioredoxin domain-containing protein</fullName>
    </recommendedName>
</protein>
<keyword evidence="2" id="KW-0732">Signal</keyword>
<dbReference type="InterPro" id="IPR013766">
    <property type="entry name" value="Thioredoxin_domain"/>
</dbReference>
<dbReference type="Pfam" id="PF13848">
    <property type="entry name" value="Thioredoxin_6"/>
    <property type="match status" value="1"/>
</dbReference>
<dbReference type="Proteomes" id="UP000077202">
    <property type="component" value="Unassembled WGS sequence"/>
</dbReference>
<dbReference type="Gene3D" id="3.40.30.10">
    <property type="entry name" value="Glutaredoxin"/>
    <property type="match status" value="2"/>
</dbReference>
<dbReference type="PANTHER" id="PTHR18929:SF218">
    <property type="entry name" value="PROTEIN DISULFIDE-ISOMERASE 5-2"/>
    <property type="match status" value="1"/>
</dbReference>
<feature type="region of interest" description="Disordered" evidence="5">
    <location>
        <begin position="413"/>
        <end position="444"/>
    </location>
</feature>
<dbReference type="CDD" id="cd02961">
    <property type="entry name" value="PDI_a_family"/>
    <property type="match status" value="1"/>
</dbReference>
<keyword evidence="9" id="KW-1185">Reference proteome</keyword>
<dbReference type="GO" id="GO:0006457">
    <property type="term" value="P:protein folding"/>
    <property type="evidence" value="ECO:0007669"/>
    <property type="project" value="TreeGrafter"/>
</dbReference>
<comment type="caution">
    <text evidence="8">The sequence shown here is derived from an EMBL/GenBank/DDBJ whole genome shotgun (WGS) entry which is preliminary data.</text>
</comment>
<evidence type="ECO:0000256" key="4">
    <source>
        <dbReference type="ARBA" id="ARBA00023284"/>
    </source>
</evidence>
<keyword evidence="6" id="KW-0812">Transmembrane</keyword>
<dbReference type="EMBL" id="LVLJ01003660">
    <property type="protein sequence ID" value="OAE20203.1"/>
    <property type="molecule type" value="Genomic_DNA"/>
</dbReference>
<proteinExistence type="inferred from homology"/>
<name>A0A176VIG9_MARPO</name>
<dbReference type="InterPro" id="IPR005788">
    <property type="entry name" value="PDI_thioredoxin-like_dom"/>
</dbReference>
<sequence length="444" mass="50299">MPAATMYLKPTTLVSVEETRSYVLDLTADTFDAAIAKHDVLLVEFYAPWCSHCKRLAPEFEKAGQLLAQSSSHIKLAKIDADKYKSISSKYDIQGFPTLRLFMSGSPAEAEYDGPRNADSLVSYVHRAIAPVIRSLSSDAELNAFLKNVNDSSPIFLGFGLEESVLKQTATKYKKKAWFAVVQDFSEKMMMEFDFDKKPALVVTHPELMEQAVFYGPFEGVDMEDFVRQNMMPLVTKMSFESLKLVREDGRPIAIGIYDGQQDDGSVRQFMKMLKAAAPANRGFIFSYVDAAKWPSFLKPFGIEKGTTLPTLIVWNGLAEYSSHENEAAFIARDAEAQITKFLQDYKNNKVKRLKVKEPSFMEKTKDILWGLPTLYMIFTIFVVVWLLQGCTWKDVMRDGGLEEQHQQRERLRRADLEGDLGSERTSRDAGESLVISRKSEKKD</sequence>
<evidence type="ECO:0000313" key="9">
    <source>
        <dbReference type="Proteomes" id="UP000077202"/>
    </source>
</evidence>
<keyword evidence="6" id="KW-0472">Membrane</keyword>
<dbReference type="GO" id="GO:0003756">
    <property type="term" value="F:protein disulfide isomerase activity"/>
    <property type="evidence" value="ECO:0007669"/>
    <property type="project" value="InterPro"/>
</dbReference>
<keyword evidence="3" id="KW-1015">Disulfide bond</keyword>
<feature type="domain" description="Thioredoxin" evidence="7">
    <location>
        <begin position="1"/>
        <end position="130"/>
    </location>
</feature>
<dbReference type="AlphaFoldDB" id="A0A176VIG9"/>
<feature type="transmembrane region" description="Helical" evidence="6">
    <location>
        <begin position="368"/>
        <end position="388"/>
    </location>
</feature>
<dbReference type="FunFam" id="3.40.30.10:FF:000107">
    <property type="entry name" value="Protein disulfide-isomerase 5-2"/>
    <property type="match status" value="1"/>
</dbReference>
<keyword evidence="4" id="KW-0676">Redox-active center</keyword>